<feature type="transmembrane region" description="Helical" evidence="2">
    <location>
        <begin position="12"/>
        <end position="30"/>
    </location>
</feature>
<accession>A0A199W4H8</accession>
<evidence type="ECO:0000313" key="3">
    <source>
        <dbReference type="EMBL" id="OAY84392.1"/>
    </source>
</evidence>
<feature type="region of interest" description="Disordered" evidence="1">
    <location>
        <begin position="44"/>
        <end position="66"/>
    </location>
</feature>
<dbReference type="Proteomes" id="UP000092600">
    <property type="component" value="Unassembled WGS sequence"/>
</dbReference>
<evidence type="ECO:0000256" key="2">
    <source>
        <dbReference type="SAM" id="Phobius"/>
    </source>
</evidence>
<dbReference type="AlphaFoldDB" id="A0A199W4H8"/>
<keyword evidence="2" id="KW-0472">Membrane</keyword>
<sequence length="66" mass="6937">MAGDEVGVKLVRFLYFVGAGVICTKAINLWRDYERKQEIAAAAAEMGESPPTPQELVGGGPAAAKS</sequence>
<protein>
    <submittedName>
        <fullName evidence="3">Uncharacterized protein</fullName>
    </submittedName>
</protein>
<evidence type="ECO:0000256" key="1">
    <source>
        <dbReference type="SAM" id="MobiDB-lite"/>
    </source>
</evidence>
<name>A0A199W4H8_ANACO</name>
<evidence type="ECO:0000313" key="4">
    <source>
        <dbReference type="Proteomes" id="UP000092600"/>
    </source>
</evidence>
<organism evidence="3 4">
    <name type="scientific">Ananas comosus</name>
    <name type="common">Pineapple</name>
    <name type="synonym">Ananas ananas</name>
    <dbReference type="NCBI Taxonomy" id="4615"/>
    <lineage>
        <taxon>Eukaryota</taxon>
        <taxon>Viridiplantae</taxon>
        <taxon>Streptophyta</taxon>
        <taxon>Embryophyta</taxon>
        <taxon>Tracheophyta</taxon>
        <taxon>Spermatophyta</taxon>
        <taxon>Magnoliopsida</taxon>
        <taxon>Liliopsida</taxon>
        <taxon>Poales</taxon>
        <taxon>Bromeliaceae</taxon>
        <taxon>Bromelioideae</taxon>
        <taxon>Ananas</taxon>
    </lineage>
</organism>
<feature type="compositionally biased region" description="Gly residues" evidence="1">
    <location>
        <begin position="57"/>
        <end position="66"/>
    </location>
</feature>
<reference evidence="3 4" key="1">
    <citation type="journal article" date="2016" name="DNA Res.">
        <title>The draft genome of MD-2 pineapple using hybrid error correction of long reads.</title>
        <authorList>
            <person name="Redwan R.M."/>
            <person name="Saidin A."/>
            <person name="Kumar S.V."/>
        </authorList>
    </citation>
    <scope>NUCLEOTIDE SEQUENCE [LARGE SCALE GENOMIC DNA]</scope>
    <source>
        <strain evidence="4">cv. MD2</strain>
        <tissue evidence="3">Leaf</tissue>
    </source>
</reference>
<proteinExistence type="predicted"/>
<keyword evidence="2" id="KW-0812">Transmembrane</keyword>
<gene>
    <name evidence="3" type="ORF">ACMD2_02065</name>
</gene>
<comment type="caution">
    <text evidence="3">The sequence shown here is derived from an EMBL/GenBank/DDBJ whole genome shotgun (WGS) entry which is preliminary data.</text>
</comment>
<dbReference type="EMBL" id="LSRQ01000222">
    <property type="protein sequence ID" value="OAY84392.1"/>
    <property type="molecule type" value="Genomic_DNA"/>
</dbReference>
<keyword evidence="2" id="KW-1133">Transmembrane helix</keyword>